<comment type="similarity">
    <text evidence="2">Belongs to the transpeptidase family.</text>
</comment>
<feature type="domain" description="Penicillin-binding protein dimerisation" evidence="12">
    <location>
        <begin position="64"/>
        <end position="297"/>
    </location>
</feature>
<evidence type="ECO:0000256" key="4">
    <source>
        <dbReference type="ARBA" id="ARBA00022692"/>
    </source>
</evidence>
<comment type="subcellular location">
    <subcellularLocation>
        <location evidence="1">Cell membrane</location>
        <topology evidence="1">Single-pass membrane protein</topology>
    </subcellularLocation>
</comment>
<feature type="transmembrane region" description="Helical" evidence="10">
    <location>
        <begin position="20"/>
        <end position="40"/>
    </location>
</feature>
<dbReference type="InterPro" id="IPR050515">
    <property type="entry name" value="Beta-lactam/transpept"/>
</dbReference>
<dbReference type="SUPFAM" id="SSF56601">
    <property type="entry name" value="beta-lactamase/transpeptidase-like"/>
    <property type="match status" value="1"/>
</dbReference>
<keyword evidence="6" id="KW-0573">Peptidoglycan synthesis</keyword>
<evidence type="ECO:0000256" key="9">
    <source>
        <dbReference type="ARBA" id="ARBA00023316"/>
    </source>
</evidence>
<dbReference type="Gene3D" id="1.10.10.1230">
    <property type="entry name" value="Penicillin-binding protein, N-terminal non-catalytic domain, head sub-domain"/>
    <property type="match status" value="1"/>
</dbReference>
<evidence type="ECO:0000256" key="8">
    <source>
        <dbReference type="ARBA" id="ARBA00023136"/>
    </source>
</evidence>
<protein>
    <submittedName>
        <fullName evidence="13">Penicillin-binding protein 2</fullName>
    </submittedName>
</protein>
<dbReference type="EMBL" id="CP117884">
    <property type="protein sequence ID" value="WDF83584.1"/>
    <property type="molecule type" value="Genomic_DNA"/>
</dbReference>
<accession>A0ABY7WUX1</accession>
<evidence type="ECO:0000256" key="6">
    <source>
        <dbReference type="ARBA" id="ARBA00022984"/>
    </source>
</evidence>
<evidence type="ECO:0000259" key="12">
    <source>
        <dbReference type="Pfam" id="PF03717"/>
    </source>
</evidence>
<keyword evidence="8 10" id="KW-0472">Membrane</keyword>
<keyword evidence="7 10" id="KW-1133">Transmembrane helix</keyword>
<dbReference type="InterPro" id="IPR012338">
    <property type="entry name" value="Beta-lactam/transpept-like"/>
</dbReference>
<keyword evidence="14" id="KW-1185">Reference proteome</keyword>
<evidence type="ECO:0000256" key="10">
    <source>
        <dbReference type="SAM" id="Phobius"/>
    </source>
</evidence>
<dbReference type="Gene3D" id="3.40.710.10">
    <property type="entry name" value="DD-peptidase/beta-lactamase superfamily"/>
    <property type="match status" value="1"/>
</dbReference>
<reference evidence="13 14" key="1">
    <citation type="submission" date="2023-02" db="EMBL/GenBank/DDBJ databases">
        <title>Genome sequence of Lacticaseibacillus sp. KACC 23028.</title>
        <authorList>
            <person name="Kim S."/>
            <person name="Heo J."/>
            <person name="Kwon S.-W."/>
        </authorList>
    </citation>
    <scope>NUCLEOTIDE SEQUENCE [LARGE SCALE GENOMIC DNA]</scope>
    <source>
        <strain evidence="13 14">KACC 23028</strain>
    </source>
</reference>
<dbReference type="Gene3D" id="3.90.1310.10">
    <property type="entry name" value="Penicillin-binding protein 2a (Domain 2)"/>
    <property type="match status" value="1"/>
</dbReference>
<gene>
    <name evidence="13" type="ORF">PQ472_04940</name>
</gene>
<dbReference type="InterPro" id="IPR005311">
    <property type="entry name" value="PBP_dimer"/>
</dbReference>
<evidence type="ECO:0000256" key="1">
    <source>
        <dbReference type="ARBA" id="ARBA00004162"/>
    </source>
</evidence>
<dbReference type="Proteomes" id="UP001220377">
    <property type="component" value="Chromosome"/>
</dbReference>
<keyword evidence="9" id="KW-0961">Cell wall biogenesis/degradation</keyword>
<evidence type="ECO:0000256" key="5">
    <source>
        <dbReference type="ARBA" id="ARBA00022960"/>
    </source>
</evidence>
<evidence type="ECO:0000313" key="14">
    <source>
        <dbReference type="Proteomes" id="UP001220377"/>
    </source>
</evidence>
<dbReference type="Pfam" id="PF03717">
    <property type="entry name" value="PBP_dimer"/>
    <property type="match status" value="1"/>
</dbReference>
<keyword evidence="5" id="KW-0133">Cell shape</keyword>
<dbReference type="RefSeq" id="WP_274261834.1">
    <property type="nucleotide sequence ID" value="NZ_CP117884.1"/>
</dbReference>
<keyword evidence="3" id="KW-1003">Cell membrane</keyword>
<evidence type="ECO:0000256" key="3">
    <source>
        <dbReference type="ARBA" id="ARBA00022475"/>
    </source>
</evidence>
<evidence type="ECO:0000256" key="2">
    <source>
        <dbReference type="ARBA" id="ARBA00007171"/>
    </source>
</evidence>
<organism evidence="13 14">
    <name type="scientific">Lacticaseibacillus pabuli</name>
    <dbReference type="NCBI Taxonomy" id="3025672"/>
    <lineage>
        <taxon>Bacteria</taxon>
        <taxon>Bacillati</taxon>
        <taxon>Bacillota</taxon>
        <taxon>Bacilli</taxon>
        <taxon>Lactobacillales</taxon>
        <taxon>Lactobacillaceae</taxon>
        <taxon>Lacticaseibacillus</taxon>
    </lineage>
</organism>
<dbReference type="InterPro" id="IPR036138">
    <property type="entry name" value="PBP_dimer_sf"/>
</dbReference>
<proteinExistence type="inferred from homology"/>
<keyword evidence="4 10" id="KW-0812">Transmembrane</keyword>
<sequence>MKYIRTPRPKRQKSAIPFRLNFLFFVVFLLFATLVGQLAYLQIANGARFRAEVNRTGSTMVTGNVPRGMIYDSKGRVLVDNKANAAITYTKNVAIPASQMYATANKLQKLIVVPVNNLQKRDRIDYWLGNKKNLKRVNKQLTAKQSASQDAYNYQVDVARRMVPKLTPTQRQAAMIYKIMNGATQLSTVYIKDQNVTPKEVAVVGEHLTDLPGVNLGTNWEREYPNGKSITSVIGTVSSEKSGLPKEALTSYLANGYARNDRVGTSYLEKQYETALRGTKSQTYVEINNENQIVNQVDKYHGQQGQNLNLTIDSQYQTQVEQIVKKYYQSTLAAGATLSDGAYAVAMNPNTGGILAMAGVSHDPDTNKVTDDALGVITRSFVMGSAVKPAMVLGALQRGVISRSNNTQSDEPIYLPGSPVKKSVYPAGTFASMNAQLALQVSSNIYMMRLAMKEASAAYVPNSVMTMHSDVFSILRGYFAQFGLGTKTGIDLPGEAVGITGSEYNADGKLKVGSALDLSYGNYDSYPLIEMGQYVSTIANGGYKMQPYVVQSVSQTLPDGSSGPVVSTTEPKVQSKILSSTADINFVKQGMWQAVHGTNGWTTATVMNGLNPGVSAKTGTAQTFSHGQETLNVSLIAFAPASHPQIAIAVVLPDINTAADNAGFNKLIGRDMIATYYKMHHIAKDKGYSAHQGTMPNPE</sequence>
<dbReference type="PANTHER" id="PTHR30627:SF2">
    <property type="entry name" value="PEPTIDOGLYCAN D,D-TRANSPEPTIDASE MRDA"/>
    <property type="match status" value="1"/>
</dbReference>
<feature type="domain" description="Penicillin-binding protein transpeptidase" evidence="11">
    <location>
        <begin position="343"/>
        <end position="657"/>
    </location>
</feature>
<evidence type="ECO:0000256" key="7">
    <source>
        <dbReference type="ARBA" id="ARBA00022989"/>
    </source>
</evidence>
<dbReference type="SUPFAM" id="SSF56519">
    <property type="entry name" value="Penicillin binding protein dimerisation domain"/>
    <property type="match status" value="1"/>
</dbReference>
<name>A0ABY7WUX1_9LACO</name>
<dbReference type="InterPro" id="IPR001460">
    <property type="entry name" value="PCN-bd_Tpept"/>
</dbReference>
<dbReference type="PANTHER" id="PTHR30627">
    <property type="entry name" value="PEPTIDOGLYCAN D,D-TRANSPEPTIDASE"/>
    <property type="match status" value="1"/>
</dbReference>
<dbReference type="Pfam" id="PF00905">
    <property type="entry name" value="Transpeptidase"/>
    <property type="match status" value="1"/>
</dbReference>
<evidence type="ECO:0000259" key="11">
    <source>
        <dbReference type="Pfam" id="PF00905"/>
    </source>
</evidence>
<evidence type="ECO:0000313" key="13">
    <source>
        <dbReference type="EMBL" id="WDF83584.1"/>
    </source>
</evidence>